<evidence type="ECO:0000313" key="7">
    <source>
        <dbReference type="Proteomes" id="UP000799539"/>
    </source>
</evidence>
<dbReference type="CDD" id="cd00780">
    <property type="entry name" value="NTF2"/>
    <property type="match status" value="1"/>
</dbReference>
<evidence type="ECO:0000313" key="6">
    <source>
        <dbReference type="EMBL" id="KAF2209423.1"/>
    </source>
</evidence>
<feature type="compositionally biased region" description="Pro residues" evidence="3">
    <location>
        <begin position="338"/>
        <end position="348"/>
    </location>
</feature>
<feature type="compositionally biased region" description="Polar residues" evidence="3">
    <location>
        <begin position="424"/>
        <end position="445"/>
    </location>
</feature>
<feature type="region of interest" description="Disordered" evidence="3">
    <location>
        <begin position="391"/>
        <end position="446"/>
    </location>
</feature>
<feature type="compositionally biased region" description="Low complexity" evidence="3">
    <location>
        <begin position="349"/>
        <end position="363"/>
    </location>
</feature>
<dbReference type="Gene3D" id="3.30.70.330">
    <property type="match status" value="1"/>
</dbReference>
<feature type="region of interest" description="Disordered" evidence="3">
    <location>
        <begin position="189"/>
        <end position="209"/>
    </location>
</feature>
<evidence type="ECO:0000256" key="1">
    <source>
        <dbReference type="ARBA" id="ARBA00022884"/>
    </source>
</evidence>
<dbReference type="GO" id="GO:1990904">
    <property type="term" value="C:ribonucleoprotein complex"/>
    <property type="evidence" value="ECO:0007669"/>
    <property type="project" value="TreeGrafter"/>
</dbReference>
<dbReference type="InterPro" id="IPR039539">
    <property type="entry name" value="Ras_GTPase_bind_prot"/>
</dbReference>
<feature type="domain" description="NTF2" evidence="5">
    <location>
        <begin position="69"/>
        <end position="184"/>
    </location>
</feature>
<dbReference type="Pfam" id="PF02136">
    <property type="entry name" value="NTF2"/>
    <property type="match status" value="1"/>
</dbReference>
<dbReference type="InterPro" id="IPR018222">
    <property type="entry name" value="Nuclear_transport_factor_2_euk"/>
</dbReference>
<evidence type="ECO:0008006" key="8">
    <source>
        <dbReference type="Google" id="ProtNLM"/>
    </source>
</evidence>
<dbReference type="SUPFAM" id="SSF54427">
    <property type="entry name" value="NTF2-like"/>
    <property type="match status" value="1"/>
</dbReference>
<evidence type="ECO:0000256" key="3">
    <source>
        <dbReference type="SAM" id="MobiDB-lite"/>
    </source>
</evidence>
<evidence type="ECO:0000259" key="4">
    <source>
        <dbReference type="PROSITE" id="PS50102"/>
    </source>
</evidence>
<reference evidence="6" key="1">
    <citation type="journal article" date="2020" name="Stud. Mycol.">
        <title>101 Dothideomycetes genomes: a test case for predicting lifestyles and emergence of pathogens.</title>
        <authorList>
            <person name="Haridas S."/>
            <person name="Albert R."/>
            <person name="Binder M."/>
            <person name="Bloem J."/>
            <person name="Labutti K."/>
            <person name="Salamov A."/>
            <person name="Andreopoulos B."/>
            <person name="Baker S."/>
            <person name="Barry K."/>
            <person name="Bills G."/>
            <person name="Bluhm B."/>
            <person name="Cannon C."/>
            <person name="Castanera R."/>
            <person name="Culley D."/>
            <person name="Daum C."/>
            <person name="Ezra D."/>
            <person name="Gonzalez J."/>
            <person name="Henrissat B."/>
            <person name="Kuo A."/>
            <person name="Liang C."/>
            <person name="Lipzen A."/>
            <person name="Lutzoni F."/>
            <person name="Magnuson J."/>
            <person name="Mondo S."/>
            <person name="Nolan M."/>
            <person name="Ohm R."/>
            <person name="Pangilinan J."/>
            <person name="Park H.-J."/>
            <person name="Ramirez L."/>
            <person name="Alfaro M."/>
            <person name="Sun H."/>
            <person name="Tritt A."/>
            <person name="Yoshinaga Y."/>
            <person name="Zwiers L.-H."/>
            <person name="Turgeon B."/>
            <person name="Goodwin S."/>
            <person name="Spatafora J."/>
            <person name="Crous P."/>
            <person name="Grigoriev I."/>
        </authorList>
    </citation>
    <scope>NUCLEOTIDE SEQUENCE</scope>
    <source>
        <strain evidence="6">SCOH1-5</strain>
    </source>
</reference>
<dbReference type="GO" id="GO:0034517">
    <property type="term" value="P:ribophagy"/>
    <property type="evidence" value="ECO:0007669"/>
    <property type="project" value="TreeGrafter"/>
</dbReference>
<feature type="region of interest" description="Disordered" evidence="3">
    <location>
        <begin position="222"/>
        <end position="363"/>
    </location>
</feature>
<dbReference type="OrthoDB" id="339151at2759"/>
<dbReference type="GO" id="GO:0003729">
    <property type="term" value="F:mRNA binding"/>
    <property type="evidence" value="ECO:0007669"/>
    <property type="project" value="TreeGrafter"/>
</dbReference>
<dbReference type="PROSITE" id="PS50177">
    <property type="entry name" value="NTF2_DOMAIN"/>
    <property type="match status" value="1"/>
</dbReference>
<feature type="region of interest" description="Disordered" evidence="3">
    <location>
        <begin position="1"/>
        <end position="66"/>
    </location>
</feature>
<keyword evidence="7" id="KW-1185">Reference proteome</keyword>
<dbReference type="PANTHER" id="PTHR10693:SF20">
    <property type="entry name" value="AT27578P"/>
    <property type="match status" value="1"/>
</dbReference>
<dbReference type="EMBL" id="ML992687">
    <property type="protein sequence ID" value="KAF2209423.1"/>
    <property type="molecule type" value="Genomic_DNA"/>
</dbReference>
<dbReference type="AlphaFoldDB" id="A0A6A6F7D9"/>
<dbReference type="Pfam" id="PF00076">
    <property type="entry name" value="RRM_1"/>
    <property type="match status" value="1"/>
</dbReference>
<protein>
    <recommendedName>
        <fullName evidence="8">NTF2 domain-containing protein</fullName>
    </recommendedName>
</protein>
<gene>
    <name evidence="6" type="ORF">CERZMDRAFT_114080</name>
</gene>
<dbReference type="Gene3D" id="3.10.450.50">
    <property type="match status" value="1"/>
</dbReference>
<dbReference type="GO" id="GO:0005829">
    <property type="term" value="C:cytosol"/>
    <property type="evidence" value="ECO:0007669"/>
    <property type="project" value="TreeGrafter"/>
</dbReference>
<name>A0A6A6F7D9_9PEZI</name>
<sequence length="584" mass="62726">MAAEVSGLPNGNYAMHQPHAGGDQSTYSYSASNQNSQPSAAQQAPPPSTTPSNAAPQPAPQPDIPKDEVGWYFVEQYYTTLSRSPEKLYLFYNKRSQFVSGQETDKVAVCVGQRAINDKIRELDFNDCKVRVTNVDSQASDSNIVIQVIGELSNRGQPHRKFTQTFVLATQTNGYFVLNDIFRYLVEEEEEADAEPQQQQQQQEEEVQQVPDVEIGVQEPVPTEAHPTTLTNSADPAAVEHDAEEDDKTIEVKLVNGTYSEDDEKTAAAEEKPATVDSEKVEEAPAVQTEQEQEQEPETAKEAEKVDTAAAAAETETPKGPEPTRAPSSPKQETQKPTPAPAPKPATPAVPKTWASLAASAAKTVAPVIPQPVPQAAKTLQQKAIATNAAVPATATNPATPMTPSAQSSQDAKANDSQDEWTAVGSNHNRNASKQTNSAPPQQEPQFRGYIKNVSDNVDGNKLKAELEKFGDLLYFDIARQKNCAFVDFKTADAYNKAKATQFEVDGNDVPLFVEERKFRPGSTPYIPRGQYQAGRGGLRSGANQGASRGAFQGGRGGPGQGASRGRGGYASAGPRGGRGGAQS</sequence>
<dbReference type="CDD" id="cd00590">
    <property type="entry name" value="RRM_SF"/>
    <property type="match status" value="1"/>
</dbReference>
<feature type="compositionally biased region" description="Low complexity" evidence="3">
    <location>
        <begin position="195"/>
        <end position="209"/>
    </location>
</feature>
<feature type="compositionally biased region" description="Gly residues" evidence="3">
    <location>
        <begin position="552"/>
        <end position="584"/>
    </location>
</feature>
<dbReference type="SMART" id="SM00360">
    <property type="entry name" value="RRM"/>
    <property type="match status" value="1"/>
</dbReference>
<evidence type="ECO:0000256" key="2">
    <source>
        <dbReference type="PROSITE-ProRule" id="PRU00176"/>
    </source>
</evidence>
<feature type="compositionally biased region" description="Basic and acidic residues" evidence="3">
    <location>
        <begin position="298"/>
        <end position="307"/>
    </location>
</feature>
<feature type="domain" description="RRM" evidence="4">
    <location>
        <begin position="447"/>
        <end position="519"/>
    </location>
</feature>
<dbReference type="GO" id="GO:0016579">
    <property type="term" value="P:protein deubiquitination"/>
    <property type="evidence" value="ECO:0007669"/>
    <property type="project" value="TreeGrafter"/>
</dbReference>
<keyword evidence="1 2" id="KW-0694">RNA-binding</keyword>
<organism evidence="6 7">
    <name type="scientific">Cercospora zeae-maydis SCOH1-5</name>
    <dbReference type="NCBI Taxonomy" id="717836"/>
    <lineage>
        <taxon>Eukaryota</taxon>
        <taxon>Fungi</taxon>
        <taxon>Dikarya</taxon>
        <taxon>Ascomycota</taxon>
        <taxon>Pezizomycotina</taxon>
        <taxon>Dothideomycetes</taxon>
        <taxon>Dothideomycetidae</taxon>
        <taxon>Mycosphaerellales</taxon>
        <taxon>Mycosphaerellaceae</taxon>
        <taxon>Cercospora</taxon>
    </lineage>
</organism>
<dbReference type="InterPro" id="IPR000504">
    <property type="entry name" value="RRM_dom"/>
</dbReference>
<dbReference type="GO" id="GO:1990861">
    <property type="term" value="C:Ubp3-Bre5 deubiquitination complex"/>
    <property type="evidence" value="ECO:0007669"/>
    <property type="project" value="TreeGrafter"/>
</dbReference>
<dbReference type="PANTHER" id="PTHR10693">
    <property type="entry name" value="RAS GTPASE-ACTIVATING PROTEIN-BINDING PROTEIN"/>
    <property type="match status" value="1"/>
</dbReference>
<dbReference type="PROSITE" id="PS50102">
    <property type="entry name" value="RRM"/>
    <property type="match status" value="1"/>
</dbReference>
<dbReference type="Proteomes" id="UP000799539">
    <property type="component" value="Unassembled WGS sequence"/>
</dbReference>
<dbReference type="FunFam" id="3.10.450.50:FF:000003">
    <property type="entry name" value="Nuclear transport factor 2 family protein"/>
    <property type="match status" value="1"/>
</dbReference>
<dbReference type="SUPFAM" id="SSF54928">
    <property type="entry name" value="RNA-binding domain, RBD"/>
    <property type="match status" value="1"/>
</dbReference>
<feature type="compositionally biased region" description="Basic and acidic residues" evidence="3">
    <location>
        <begin position="265"/>
        <end position="283"/>
    </location>
</feature>
<feature type="compositionally biased region" description="Low complexity" evidence="3">
    <location>
        <begin position="391"/>
        <end position="406"/>
    </location>
</feature>
<proteinExistence type="predicted"/>
<feature type="compositionally biased region" description="Low complexity" evidence="3">
    <location>
        <begin position="24"/>
        <end position="43"/>
    </location>
</feature>
<dbReference type="InterPro" id="IPR012677">
    <property type="entry name" value="Nucleotide-bd_a/b_plait_sf"/>
</dbReference>
<evidence type="ECO:0000259" key="5">
    <source>
        <dbReference type="PROSITE" id="PS50177"/>
    </source>
</evidence>
<accession>A0A6A6F7D9</accession>
<feature type="region of interest" description="Disordered" evidence="3">
    <location>
        <begin position="520"/>
        <end position="584"/>
    </location>
</feature>
<dbReference type="InterPro" id="IPR032710">
    <property type="entry name" value="NTF2-like_dom_sf"/>
</dbReference>
<dbReference type="InterPro" id="IPR002075">
    <property type="entry name" value="NTF2_dom"/>
</dbReference>
<dbReference type="InterPro" id="IPR035979">
    <property type="entry name" value="RBD_domain_sf"/>
</dbReference>